<proteinExistence type="predicted"/>
<evidence type="ECO:0000313" key="3">
    <source>
        <dbReference type="EMBL" id="SDE88119.1"/>
    </source>
</evidence>
<keyword evidence="4" id="KW-1185">Reference proteome</keyword>
<name>A0A1G7GJC6_9DEIN</name>
<evidence type="ECO:0000313" key="4">
    <source>
        <dbReference type="Proteomes" id="UP000199446"/>
    </source>
</evidence>
<dbReference type="AlphaFoldDB" id="A0A1G7GJC6"/>
<dbReference type="Proteomes" id="UP000199446">
    <property type="component" value="Unassembled WGS sequence"/>
</dbReference>
<gene>
    <name evidence="3" type="ORF">SAMN04488243_11445</name>
</gene>
<accession>A0A1G7GJC6</accession>
<dbReference type="OrthoDB" id="30664at2"/>
<evidence type="ECO:0000256" key="2">
    <source>
        <dbReference type="SAM" id="SignalP"/>
    </source>
</evidence>
<reference evidence="4" key="1">
    <citation type="submission" date="2016-10" db="EMBL/GenBank/DDBJ databases">
        <authorList>
            <person name="Varghese N."/>
            <person name="Submissions S."/>
        </authorList>
    </citation>
    <scope>NUCLEOTIDE SEQUENCE [LARGE SCALE GENOMIC DNA]</scope>
    <source>
        <strain evidence="4">CGMCC 1.6992</strain>
    </source>
</reference>
<dbReference type="EMBL" id="FNBC01000014">
    <property type="protein sequence ID" value="SDE88119.1"/>
    <property type="molecule type" value="Genomic_DNA"/>
</dbReference>
<feature type="chain" id="PRO_5011729668" evidence="2">
    <location>
        <begin position="19"/>
        <end position="279"/>
    </location>
</feature>
<dbReference type="RefSeq" id="WP_039457249.1">
    <property type="nucleotide sequence ID" value="NZ_FNBC01000014.1"/>
</dbReference>
<protein>
    <submittedName>
        <fullName evidence="3">Uncharacterized protein</fullName>
    </submittedName>
</protein>
<organism evidence="3 4">
    <name type="scientific">Thermus arciformis</name>
    <dbReference type="NCBI Taxonomy" id="482827"/>
    <lineage>
        <taxon>Bacteria</taxon>
        <taxon>Thermotogati</taxon>
        <taxon>Deinococcota</taxon>
        <taxon>Deinococci</taxon>
        <taxon>Thermales</taxon>
        <taxon>Thermaceae</taxon>
        <taxon>Thermus</taxon>
    </lineage>
</organism>
<feature type="compositionally biased region" description="Low complexity" evidence="1">
    <location>
        <begin position="136"/>
        <end position="152"/>
    </location>
</feature>
<feature type="signal peptide" evidence="2">
    <location>
        <begin position="1"/>
        <end position="18"/>
    </location>
</feature>
<dbReference type="STRING" id="482827.SAMN04488243_11445"/>
<keyword evidence="2" id="KW-0732">Signal</keyword>
<feature type="region of interest" description="Disordered" evidence="1">
    <location>
        <begin position="131"/>
        <end position="164"/>
    </location>
</feature>
<sequence length="279" mass="30041">MRLRAVLLALTMALPAQAQVVLKTYYAEDLVKTPGLLEVSPGFTTVIDFWDTVDAAFSAKRELLRLEGGGSRLLLSTGMMGTQTGAVPVKSGMTDLVVEVGGRTLLFTVRIGPGEYPRRYQVLLKRTQGGTYAPLSQTPSTPTAGPAQSSSPAPSPTPSPQVQAPAVHFTTTVEAPSGEEGRVSVFFTLENRGSRPVSFALNDLQILQEGKPLRFEVRRDPLKAVLNPGEGQSGVIVVHGARPGELLLRWRGVELGPGRSFLLERRLLGKTIEVQTEGR</sequence>
<evidence type="ECO:0000256" key="1">
    <source>
        <dbReference type="SAM" id="MobiDB-lite"/>
    </source>
</evidence>